<evidence type="ECO:0000256" key="1">
    <source>
        <dbReference type="SAM" id="SignalP"/>
    </source>
</evidence>
<dbReference type="OrthoDB" id="9987964at2"/>
<gene>
    <name evidence="2" type="ORF">SAMN05444362_105162</name>
</gene>
<dbReference type="RefSeq" id="WP_062180552.1">
    <property type="nucleotide sequence ID" value="NZ_BBXL01000010.1"/>
</dbReference>
<evidence type="ECO:0000313" key="2">
    <source>
        <dbReference type="EMBL" id="SHF33841.1"/>
    </source>
</evidence>
<dbReference type="AlphaFoldDB" id="A0A1M5AUA7"/>
<organism evidence="2 3">
    <name type="scientific">Dysgonomonas macrotermitis</name>
    <dbReference type="NCBI Taxonomy" id="1346286"/>
    <lineage>
        <taxon>Bacteria</taxon>
        <taxon>Pseudomonadati</taxon>
        <taxon>Bacteroidota</taxon>
        <taxon>Bacteroidia</taxon>
        <taxon>Bacteroidales</taxon>
        <taxon>Dysgonomonadaceae</taxon>
        <taxon>Dysgonomonas</taxon>
    </lineage>
</organism>
<keyword evidence="1" id="KW-0732">Signal</keyword>
<accession>A0A1M5AUA7</accession>
<keyword evidence="3" id="KW-1185">Reference proteome</keyword>
<dbReference type="STRING" id="1346286.SAMN05444362_105162"/>
<dbReference type="Proteomes" id="UP000184480">
    <property type="component" value="Unassembled WGS sequence"/>
</dbReference>
<feature type="signal peptide" evidence="1">
    <location>
        <begin position="1"/>
        <end position="22"/>
    </location>
</feature>
<protein>
    <submittedName>
        <fullName evidence="2">Uncharacterized protein</fullName>
    </submittedName>
</protein>
<feature type="chain" id="PRO_5009908842" evidence="1">
    <location>
        <begin position="23"/>
        <end position="186"/>
    </location>
</feature>
<dbReference type="EMBL" id="FQUC01000005">
    <property type="protein sequence ID" value="SHF33841.1"/>
    <property type="molecule type" value="Genomic_DNA"/>
</dbReference>
<name>A0A1M5AUA7_9BACT</name>
<evidence type="ECO:0000313" key="3">
    <source>
        <dbReference type="Proteomes" id="UP000184480"/>
    </source>
</evidence>
<sequence>MYLNKHFCLNLFFIFTCNIVYAQISDSYSLEDERKKNLLKQVKPPVDIMDQNLTTDKPIGKVVGDDKVVNKDNIQSKLLLYRNGGSQFEDKLSVERLKTSVSDADLLKIRQGANVKSVVRNGKLGLEEKKDDEFIHDQLSQRQRLQGLMLNVSSGGLNLSGWKEKKKMSAKSKAILIHVLGETVDE</sequence>
<reference evidence="3" key="1">
    <citation type="submission" date="2016-11" db="EMBL/GenBank/DDBJ databases">
        <authorList>
            <person name="Varghese N."/>
            <person name="Submissions S."/>
        </authorList>
    </citation>
    <scope>NUCLEOTIDE SEQUENCE [LARGE SCALE GENOMIC DNA]</scope>
    <source>
        <strain evidence="3">DSM 27370</strain>
    </source>
</reference>
<proteinExistence type="predicted"/>